<dbReference type="InterPro" id="IPR002575">
    <property type="entry name" value="Aminoglycoside_PTrfase"/>
</dbReference>
<dbReference type="InterPro" id="IPR052898">
    <property type="entry name" value="ACAD10-like"/>
</dbReference>
<dbReference type="Gene3D" id="3.90.1200.10">
    <property type="match status" value="1"/>
</dbReference>
<sequence>MSEQYIDKPKTLRDSDAFDIAAVHHWLNDQGLNLGETLPEVRQFSGGASNLTYQLSYSAADGNHKDYILRRPPAGHKAASAHDMKREYNVMARLKPVYPYVPEMLAFCEDHSVIGCDFYVMEKLVGIIPRGNLPKGMTLSQQQAHDLCLSVVDKLIDLHQVDYQAAGLEDLGKGQGYVQRQVAGWSKRFVQSKTWNVPGFKKTMQWLADNQPDDVKTCIIHNDYRMDNVVLNPDNPGDIIGVLDWEMATLGDPLMDLGGALAYWVQADDDFLMRAIRRQPSHLPGMLSRAEIVDYYCEKMGLDKSMWPFYEVFGLFRLAVIVQQIYYRYHHKQTDNPAFKNFWLFVHYINWRCNRIMRASQLPKVR</sequence>
<dbReference type="EMBL" id="JBHRYB010000011">
    <property type="protein sequence ID" value="MFC3680670.1"/>
    <property type="molecule type" value="Genomic_DNA"/>
</dbReference>
<comment type="caution">
    <text evidence="2">The sequence shown here is derived from an EMBL/GenBank/DDBJ whole genome shotgun (WGS) entry which is preliminary data.</text>
</comment>
<dbReference type="InterPro" id="IPR011009">
    <property type="entry name" value="Kinase-like_dom_sf"/>
</dbReference>
<gene>
    <name evidence="2" type="ORF">ACFOMG_11240</name>
</gene>
<proteinExistence type="predicted"/>
<dbReference type="PANTHER" id="PTHR47829">
    <property type="entry name" value="HYDROLASE, PUTATIVE (AFU_ORTHOLOGUE AFUA_1G12880)-RELATED"/>
    <property type="match status" value="1"/>
</dbReference>
<dbReference type="RefSeq" id="WP_376866696.1">
    <property type="nucleotide sequence ID" value="NZ_JBHRYB010000011.1"/>
</dbReference>
<protein>
    <submittedName>
        <fullName evidence="2">Phosphotransferase family protein</fullName>
    </submittedName>
</protein>
<feature type="domain" description="Aminoglycoside phosphotransferase" evidence="1">
    <location>
        <begin position="40"/>
        <end position="286"/>
    </location>
</feature>
<name>A0ABV7VT16_9GAMM</name>
<reference evidence="3" key="1">
    <citation type="journal article" date="2019" name="Int. J. Syst. Evol. Microbiol.">
        <title>The Global Catalogue of Microorganisms (GCM) 10K type strain sequencing project: providing services to taxonomists for standard genome sequencing and annotation.</title>
        <authorList>
            <consortium name="The Broad Institute Genomics Platform"/>
            <consortium name="The Broad Institute Genome Sequencing Center for Infectious Disease"/>
            <person name="Wu L."/>
            <person name="Ma J."/>
        </authorList>
    </citation>
    <scope>NUCLEOTIDE SEQUENCE [LARGE SCALE GENOMIC DNA]</scope>
    <source>
        <strain evidence="3">KCTC 42424</strain>
    </source>
</reference>
<evidence type="ECO:0000313" key="2">
    <source>
        <dbReference type="EMBL" id="MFC3680670.1"/>
    </source>
</evidence>
<dbReference type="Gene3D" id="3.30.200.20">
    <property type="entry name" value="Phosphorylase Kinase, domain 1"/>
    <property type="match status" value="1"/>
</dbReference>
<dbReference type="Pfam" id="PF01636">
    <property type="entry name" value="APH"/>
    <property type="match status" value="1"/>
</dbReference>
<dbReference type="Proteomes" id="UP001595722">
    <property type="component" value="Unassembled WGS sequence"/>
</dbReference>
<dbReference type="InterPro" id="IPR041726">
    <property type="entry name" value="ACAD10_11_N"/>
</dbReference>
<evidence type="ECO:0000313" key="3">
    <source>
        <dbReference type="Proteomes" id="UP001595722"/>
    </source>
</evidence>
<keyword evidence="3" id="KW-1185">Reference proteome</keyword>
<dbReference type="PANTHER" id="PTHR47829:SF1">
    <property type="entry name" value="HAD FAMILY PHOSPHATASE"/>
    <property type="match status" value="1"/>
</dbReference>
<dbReference type="CDD" id="cd05154">
    <property type="entry name" value="ACAD10_11_N-like"/>
    <property type="match status" value="1"/>
</dbReference>
<accession>A0ABV7VT16</accession>
<evidence type="ECO:0000259" key="1">
    <source>
        <dbReference type="Pfam" id="PF01636"/>
    </source>
</evidence>
<organism evidence="2 3">
    <name type="scientific">Bacterioplanoides pacificum</name>
    <dbReference type="NCBI Taxonomy" id="1171596"/>
    <lineage>
        <taxon>Bacteria</taxon>
        <taxon>Pseudomonadati</taxon>
        <taxon>Pseudomonadota</taxon>
        <taxon>Gammaproteobacteria</taxon>
        <taxon>Oceanospirillales</taxon>
        <taxon>Oceanospirillaceae</taxon>
        <taxon>Bacterioplanoides</taxon>
    </lineage>
</organism>
<dbReference type="SUPFAM" id="SSF56112">
    <property type="entry name" value="Protein kinase-like (PK-like)"/>
    <property type="match status" value="1"/>
</dbReference>